<evidence type="ECO:0000313" key="2">
    <source>
        <dbReference type="EMBL" id="GKT49819.1"/>
    </source>
</evidence>
<evidence type="ECO:0000256" key="1">
    <source>
        <dbReference type="SAM" id="SignalP"/>
    </source>
</evidence>
<feature type="chain" id="PRO_5041416087" description="Cell wall protein" evidence="1">
    <location>
        <begin position="21"/>
        <end position="236"/>
    </location>
</feature>
<keyword evidence="1" id="KW-0732">Signal</keyword>
<accession>A0AA37PCS5</accession>
<evidence type="ECO:0008006" key="4">
    <source>
        <dbReference type="Google" id="ProtNLM"/>
    </source>
</evidence>
<organism evidence="2 3">
    <name type="scientific">Colletotrichum spaethianum</name>
    <dbReference type="NCBI Taxonomy" id="700344"/>
    <lineage>
        <taxon>Eukaryota</taxon>
        <taxon>Fungi</taxon>
        <taxon>Dikarya</taxon>
        <taxon>Ascomycota</taxon>
        <taxon>Pezizomycotina</taxon>
        <taxon>Sordariomycetes</taxon>
        <taxon>Hypocreomycetidae</taxon>
        <taxon>Glomerellales</taxon>
        <taxon>Glomerellaceae</taxon>
        <taxon>Colletotrichum</taxon>
        <taxon>Colletotrichum spaethianum species complex</taxon>
    </lineage>
</organism>
<keyword evidence="3" id="KW-1185">Reference proteome</keyword>
<dbReference type="AlphaFoldDB" id="A0AA37PCS5"/>
<dbReference type="GeneID" id="73330802"/>
<proteinExistence type="predicted"/>
<feature type="signal peptide" evidence="1">
    <location>
        <begin position="1"/>
        <end position="20"/>
    </location>
</feature>
<evidence type="ECO:0000313" key="3">
    <source>
        <dbReference type="Proteomes" id="UP001055115"/>
    </source>
</evidence>
<sequence length="236" mass="24187">MQSKIFAVAVAALSLSSVQGASVPRQITISAGTIVLPSLTFDPKQFLPQQNAFQTLDLLRDDIAKTAALVSLLTNSTTTNVLTTAAQANQVLGQVGTNVANIVTKVTGLADIIQGAIPSVPSATPSAPATNTPDIGGAAEDVVRQAQVLARAITAQLDILKKQASTLNGLLLIPTLATAQASLATVLLTIGTISTLALNTAASATANILAIVDRVRNAQVKLNPVLIIGLQPDIIF</sequence>
<gene>
    <name evidence="2" type="ORF">ColSpa_10000</name>
</gene>
<dbReference type="RefSeq" id="XP_049132169.1">
    <property type="nucleotide sequence ID" value="XM_049276212.1"/>
</dbReference>
<comment type="caution">
    <text evidence="2">The sequence shown here is derived from an EMBL/GenBank/DDBJ whole genome shotgun (WGS) entry which is preliminary data.</text>
</comment>
<protein>
    <recommendedName>
        <fullName evidence="4">Cell wall protein</fullName>
    </recommendedName>
</protein>
<dbReference type="EMBL" id="BQXU01000032">
    <property type="protein sequence ID" value="GKT49819.1"/>
    <property type="molecule type" value="Genomic_DNA"/>
</dbReference>
<dbReference type="Proteomes" id="UP001055115">
    <property type="component" value="Unassembled WGS sequence"/>
</dbReference>
<reference evidence="2 3" key="1">
    <citation type="submission" date="2022-03" db="EMBL/GenBank/DDBJ databases">
        <title>Genome data of Colletotrichum spp.</title>
        <authorList>
            <person name="Utami Y.D."/>
            <person name="Hiruma K."/>
        </authorList>
    </citation>
    <scope>NUCLEOTIDE SEQUENCE [LARGE SCALE GENOMIC DNA]</scope>
    <source>
        <strain evidence="2 3">MAFF 239500</strain>
    </source>
</reference>
<name>A0AA37PCS5_9PEZI</name>